<dbReference type="Proteomes" id="UP001149163">
    <property type="component" value="Unassembled WGS sequence"/>
</dbReference>
<comment type="subcellular location">
    <subcellularLocation>
        <location evidence="1">Cytoplasm</location>
    </subcellularLocation>
</comment>
<evidence type="ECO:0000256" key="4">
    <source>
        <dbReference type="ARBA" id="ARBA00022771"/>
    </source>
</evidence>
<evidence type="ECO:0000256" key="1">
    <source>
        <dbReference type="ARBA" id="ARBA00004496"/>
    </source>
</evidence>
<dbReference type="GeneID" id="81425965"/>
<dbReference type="AlphaFoldDB" id="A0A9W9I9L5"/>
<keyword evidence="9" id="KW-1185">Reference proteome</keyword>
<feature type="domain" description="RZ-type" evidence="7">
    <location>
        <begin position="310"/>
        <end position="385"/>
    </location>
</feature>
<evidence type="ECO:0000256" key="2">
    <source>
        <dbReference type="ARBA" id="ARBA00022490"/>
    </source>
</evidence>
<dbReference type="EMBL" id="JAPQKN010000002">
    <property type="protein sequence ID" value="KAJ5169070.1"/>
    <property type="molecule type" value="Genomic_DNA"/>
</dbReference>
<dbReference type="InterPro" id="IPR046439">
    <property type="entry name" value="ZF_RZ_dom"/>
</dbReference>
<dbReference type="Pfam" id="PF20173">
    <property type="entry name" value="ZnF_RZ-type"/>
    <property type="match status" value="1"/>
</dbReference>
<keyword evidence="5" id="KW-0862">Zinc</keyword>
<protein>
    <recommendedName>
        <fullName evidence="7">RZ-type domain-containing protein</fullName>
    </recommendedName>
</protein>
<dbReference type="RefSeq" id="XP_056545531.1">
    <property type="nucleotide sequence ID" value="XM_056686789.1"/>
</dbReference>
<proteinExistence type="predicted"/>
<gene>
    <name evidence="8" type="ORF">N7482_004664</name>
</gene>
<keyword evidence="3" id="KW-0479">Metal-binding</keyword>
<accession>A0A9W9I9L5</accession>
<keyword evidence="4" id="KW-0863">Zinc-finger</keyword>
<evidence type="ECO:0000259" key="7">
    <source>
        <dbReference type="PROSITE" id="PS51981"/>
    </source>
</evidence>
<name>A0A9W9I9L5_9EURO</name>
<sequence>MNEVERPIAIASSSQPFSINDIGTCAICRGSLRNLSRYGRLVRRALLDEATKKFILYLNQQYVPLAQELAHVLSQLHGREATAESAARVFQAKVQLRLEGPPAHQVWLMGLYVNKGDKRRWKDLLVLRHKISDYQDRVKVEEQPFNQVRNMVEDARRRKRTSGQFGFDENVLQTKGQIQAASLLIRLDTALLGDFLSMKKTVRIGTDQTDLQVNLTENRKESQRLIDGAIASHRILQQAEGNLFLAQLYALERENATEPTHADTLLHGGTTAIAEAQRLCDSYPTQTRGLSEEIEGTRAMLRGSTFYAPVSNEERMAVLTAMAREFRGTGHWYYCANGHPFTIGECGGAMELSSCPECGSAVGGHDHRTTSGVTHALDLEQRLRDLRIDT</sequence>
<evidence type="ECO:0000256" key="6">
    <source>
        <dbReference type="ARBA" id="ARBA00022859"/>
    </source>
</evidence>
<dbReference type="GO" id="GO:0008270">
    <property type="term" value="F:zinc ion binding"/>
    <property type="evidence" value="ECO:0007669"/>
    <property type="project" value="UniProtKB-KW"/>
</dbReference>
<keyword evidence="6" id="KW-0391">Immunity</keyword>
<evidence type="ECO:0000256" key="5">
    <source>
        <dbReference type="ARBA" id="ARBA00022833"/>
    </source>
</evidence>
<dbReference type="PROSITE" id="PS51981">
    <property type="entry name" value="ZF_RZ"/>
    <property type="match status" value="1"/>
</dbReference>
<comment type="caution">
    <text evidence="8">The sequence shown here is derived from an EMBL/GenBank/DDBJ whole genome shotgun (WGS) entry which is preliminary data.</text>
</comment>
<reference evidence="8" key="1">
    <citation type="submission" date="2022-11" db="EMBL/GenBank/DDBJ databases">
        <authorList>
            <person name="Petersen C."/>
        </authorList>
    </citation>
    <scope>NUCLEOTIDE SEQUENCE</scope>
    <source>
        <strain evidence="8">IBT 26290</strain>
    </source>
</reference>
<evidence type="ECO:0000313" key="8">
    <source>
        <dbReference type="EMBL" id="KAJ5169070.1"/>
    </source>
</evidence>
<reference evidence="8" key="2">
    <citation type="journal article" date="2023" name="IMA Fungus">
        <title>Comparative genomic study of the Penicillium genus elucidates a diverse pangenome and 15 lateral gene transfer events.</title>
        <authorList>
            <person name="Petersen C."/>
            <person name="Sorensen T."/>
            <person name="Nielsen M.R."/>
            <person name="Sondergaard T.E."/>
            <person name="Sorensen J.L."/>
            <person name="Fitzpatrick D.A."/>
            <person name="Frisvad J.C."/>
            <person name="Nielsen K.L."/>
        </authorList>
    </citation>
    <scope>NUCLEOTIDE SEQUENCE</scope>
    <source>
        <strain evidence="8">IBT 26290</strain>
    </source>
</reference>
<evidence type="ECO:0000313" key="9">
    <source>
        <dbReference type="Proteomes" id="UP001149163"/>
    </source>
</evidence>
<dbReference type="OrthoDB" id="2423195at2759"/>
<dbReference type="GO" id="GO:0002376">
    <property type="term" value="P:immune system process"/>
    <property type="evidence" value="ECO:0007669"/>
    <property type="project" value="UniProtKB-KW"/>
</dbReference>
<dbReference type="GO" id="GO:0005737">
    <property type="term" value="C:cytoplasm"/>
    <property type="evidence" value="ECO:0007669"/>
    <property type="project" value="UniProtKB-SubCell"/>
</dbReference>
<evidence type="ECO:0000256" key="3">
    <source>
        <dbReference type="ARBA" id="ARBA00022723"/>
    </source>
</evidence>
<keyword evidence="2" id="KW-0963">Cytoplasm</keyword>
<organism evidence="8 9">
    <name type="scientific">Penicillium canariense</name>
    <dbReference type="NCBI Taxonomy" id="189055"/>
    <lineage>
        <taxon>Eukaryota</taxon>
        <taxon>Fungi</taxon>
        <taxon>Dikarya</taxon>
        <taxon>Ascomycota</taxon>
        <taxon>Pezizomycotina</taxon>
        <taxon>Eurotiomycetes</taxon>
        <taxon>Eurotiomycetidae</taxon>
        <taxon>Eurotiales</taxon>
        <taxon>Aspergillaceae</taxon>
        <taxon>Penicillium</taxon>
    </lineage>
</organism>